<evidence type="ECO:0000259" key="2">
    <source>
        <dbReference type="Pfam" id="PF12697"/>
    </source>
</evidence>
<dbReference type="EC" id="3.4.-.-" evidence="3"/>
<dbReference type="PANTHER" id="PTHR22946:SF12">
    <property type="entry name" value="CONIDIAL PIGMENT BIOSYNTHESIS PROTEIN AYG1 (AFU_ORTHOLOGUE AFUA_2G17550)"/>
    <property type="match status" value="1"/>
</dbReference>
<reference evidence="4" key="1">
    <citation type="journal article" date="2019" name="Int. J. Syst. Evol. Microbiol.">
        <title>The Global Catalogue of Microorganisms (GCM) 10K type strain sequencing project: providing services to taxonomists for standard genome sequencing and annotation.</title>
        <authorList>
            <consortium name="The Broad Institute Genomics Platform"/>
            <consortium name="The Broad Institute Genome Sequencing Center for Infectious Disease"/>
            <person name="Wu L."/>
            <person name="Ma J."/>
        </authorList>
    </citation>
    <scope>NUCLEOTIDE SEQUENCE [LARGE SCALE GENOMIC DNA]</scope>
    <source>
        <strain evidence="4">KCTC 42805</strain>
    </source>
</reference>
<proteinExistence type="inferred from homology"/>
<dbReference type="InterPro" id="IPR000073">
    <property type="entry name" value="AB_hydrolase_1"/>
</dbReference>
<dbReference type="InterPro" id="IPR029058">
    <property type="entry name" value="AB_hydrolase_fold"/>
</dbReference>
<dbReference type="Pfam" id="PF12697">
    <property type="entry name" value="Abhydrolase_6"/>
    <property type="match status" value="1"/>
</dbReference>
<evidence type="ECO:0000313" key="4">
    <source>
        <dbReference type="Proteomes" id="UP001597469"/>
    </source>
</evidence>
<dbReference type="InterPro" id="IPR050261">
    <property type="entry name" value="FrsA_esterase"/>
</dbReference>
<accession>A0ABW5M9C8</accession>
<dbReference type="Gene3D" id="1.20.1440.110">
    <property type="entry name" value="acylaminoacyl peptidase"/>
    <property type="match status" value="1"/>
</dbReference>
<comment type="caution">
    <text evidence="3">The sequence shown here is derived from an EMBL/GenBank/DDBJ whole genome shotgun (WGS) entry which is preliminary data.</text>
</comment>
<dbReference type="EMBL" id="JBHULN010000012">
    <property type="protein sequence ID" value="MFD2572721.1"/>
    <property type="molecule type" value="Genomic_DNA"/>
</dbReference>
<dbReference type="Proteomes" id="UP001597469">
    <property type="component" value="Unassembled WGS sequence"/>
</dbReference>
<evidence type="ECO:0000256" key="1">
    <source>
        <dbReference type="ARBA" id="ARBA00038115"/>
    </source>
</evidence>
<dbReference type="PANTHER" id="PTHR22946">
    <property type="entry name" value="DIENELACTONE HYDROLASE DOMAIN-CONTAINING PROTEIN-RELATED"/>
    <property type="match status" value="1"/>
</dbReference>
<dbReference type="RefSeq" id="WP_381525312.1">
    <property type="nucleotide sequence ID" value="NZ_JBHULN010000012.1"/>
</dbReference>
<protein>
    <submittedName>
        <fullName evidence="3">Alpha/beta hydrolase family protein</fullName>
        <ecNumber evidence="3">3.4.-.-</ecNumber>
    </submittedName>
</protein>
<dbReference type="SUPFAM" id="SSF53474">
    <property type="entry name" value="alpha/beta-Hydrolases"/>
    <property type="match status" value="1"/>
</dbReference>
<gene>
    <name evidence="3" type="ORF">ACFSUS_18925</name>
</gene>
<feature type="domain" description="AB hydrolase-1" evidence="2">
    <location>
        <begin position="172"/>
        <end position="305"/>
    </location>
</feature>
<comment type="similarity">
    <text evidence="1">Belongs to the AB hydrolase superfamily. FUS2 hydrolase family.</text>
</comment>
<organism evidence="3 4">
    <name type="scientific">Spirosoma soli</name>
    <dbReference type="NCBI Taxonomy" id="1770529"/>
    <lineage>
        <taxon>Bacteria</taxon>
        <taxon>Pseudomonadati</taxon>
        <taxon>Bacteroidota</taxon>
        <taxon>Cytophagia</taxon>
        <taxon>Cytophagales</taxon>
        <taxon>Cytophagaceae</taxon>
        <taxon>Spirosoma</taxon>
    </lineage>
</organism>
<keyword evidence="4" id="KW-1185">Reference proteome</keyword>
<name>A0ABW5M9C8_9BACT</name>
<evidence type="ECO:0000313" key="3">
    <source>
        <dbReference type="EMBL" id="MFD2572721.1"/>
    </source>
</evidence>
<sequence>MGLLFKRDFHDEFGAWALGFIPYGGIDFGEIVGVAQAVGDGDDSAFYEAWVAAGDRFKTEATDTLTKGRQAVARDLFLKASECYATAKHPIFGFPVDPRLVEAFRKQTAAFDQAMALSKTPVTPIRIPFEKGSLPAYFIPAVDYPDSVRPLLILTNGYDGTITDMYFASAVAAIHRGYHCLLFDGPGQGELLIEQGIPLRPDWETVVSAVIDVAVTLPLVDVARIAISGWSLGGYLAPRAASGDERIAACIADPGVPSLADGFRQMVINLMGASPEAVANLGTMDQHLLDQVWDFITNNRKLSWSIVQRGFWVNGTKDLRAYLASLELYTMTGRESLIRCPTLLTMAQHDSLSSAANVFYDSLTCPKTLLRFSADRGAGDHCEMKNRTLLNRCVLDWLDDVFGTTAITH</sequence>
<dbReference type="Gene3D" id="3.40.50.1820">
    <property type="entry name" value="alpha/beta hydrolase"/>
    <property type="match status" value="1"/>
</dbReference>
<keyword evidence="3" id="KW-0378">Hydrolase</keyword>
<dbReference type="GO" id="GO:0016787">
    <property type="term" value="F:hydrolase activity"/>
    <property type="evidence" value="ECO:0007669"/>
    <property type="project" value="UniProtKB-KW"/>
</dbReference>